<dbReference type="Pfam" id="PF13280">
    <property type="entry name" value="WYL"/>
    <property type="match status" value="1"/>
</dbReference>
<dbReference type="InterPro" id="IPR051534">
    <property type="entry name" value="CBASS_pafABC_assoc_protein"/>
</dbReference>
<name>A0A1G4QZP9_9BACL</name>
<accession>A0A1G4QZP9</accession>
<dbReference type="Pfam" id="PF25583">
    <property type="entry name" value="WCX"/>
    <property type="match status" value="1"/>
</dbReference>
<evidence type="ECO:0000313" key="3">
    <source>
        <dbReference type="EMBL" id="SCW49907.1"/>
    </source>
</evidence>
<organism evidence="3 4">
    <name type="scientific">Paenibacillus tianmuensis</name>
    <dbReference type="NCBI Taxonomy" id="624147"/>
    <lineage>
        <taxon>Bacteria</taxon>
        <taxon>Bacillati</taxon>
        <taxon>Bacillota</taxon>
        <taxon>Bacilli</taxon>
        <taxon>Bacillales</taxon>
        <taxon>Paenibacillaceae</taxon>
        <taxon>Paenibacillus</taxon>
    </lineage>
</organism>
<dbReference type="STRING" id="624147.SAMN04487970_101020"/>
<dbReference type="EMBL" id="FMTT01000010">
    <property type="protein sequence ID" value="SCW49907.1"/>
    <property type="molecule type" value="Genomic_DNA"/>
</dbReference>
<feature type="domain" description="WCX" evidence="2">
    <location>
        <begin position="132"/>
        <end position="188"/>
    </location>
</feature>
<dbReference type="InterPro" id="IPR026881">
    <property type="entry name" value="WYL_dom"/>
</dbReference>
<dbReference type="InterPro" id="IPR057727">
    <property type="entry name" value="WCX_dom"/>
</dbReference>
<dbReference type="PROSITE" id="PS52050">
    <property type="entry name" value="WYL"/>
    <property type="match status" value="1"/>
</dbReference>
<dbReference type="AlphaFoldDB" id="A0A1G4QZP9"/>
<dbReference type="RefSeq" id="WP_090670128.1">
    <property type="nucleotide sequence ID" value="NZ_FMTT01000010.1"/>
</dbReference>
<dbReference type="PANTHER" id="PTHR34580">
    <property type="match status" value="1"/>
</dbReference>
<feature type="domain" description="WYL" evidence="1">
    <location>
        <begin position="41"/>
        <end position="101"/>
    </location>
</feature>
<dbReference type="PANTHER" id="PTHR34580:SF1">
    <property type="entry name" value="PROTEIN PAFC"/>
    <property type="match status" value="1"/>
</dbReference>
<keyword evidence="4" id="KW-1185">Reference proteome</keyword>
<evidence type="ECO:0000259" key="2">
    <source>
        <dbReference type="Pfam" id="PF25583"/>
    </source>
</evidence>
<protein>
    <submittedName>
        <fullName evidence="3">WYL domain-containing protein</fullName>
    </submittedName>
</protein>
<evidence type="ECO:0000313" key="4">
    <source>
        <dbReference type="Proteomes" id="UP000198601"/>
    </source>
</evidence>
<reference evidence="4" key="1">
    <citation type="submission" date="2016-10" db="EMBL/GenBank/DDBJ databases">
        <authorList>
            <person name="Varghese N."/>
            <person name="Submissions S."/>
        </authorList>
    </citation>
    <scope>NUCLEOTIDE SEQUENCE [LARGE SCALE GENOMIC DNA]</scope>
    <source>
        <strain evidence="4">CGMCC 1.8946</strain>
    </source>
</reference>
<sequence>MASHKLLNTLPAPAREKARAMQQWLHIDTTGWRHSESPSATLSLFQESIWSCQKVTITYAAKTRLISPLGLVVKGKTWYLVALNSEGEPRTFRLDRIEDAQTTQERFTRPPDFDLAAYWTESTSTFRERLPQYVVTVKVSPKGQAQMRLWSHATVLERSEPDEDGWVTMRVDFEGEENARFHVRGMGGNRILRREEYFGKSTITEATTSWERKDTAHV</sequence>
<dbReference type="Proteomes" id="UP000198601">
    <property type="component" value="Unassembled WGS sequence"/>
</dbReference>
<evidence type="ECO:0000259" key="1">
    <source>
        <dbReference type="Pfam" id="PF13280"/>
    </source>
</evidence>
<proteinExistence type="predicted"/>
<gene>
    <name evidence="3" type="ORF">SAMN04487970_101020</name>
</gene>